<name>A0A3A2ZV59_9EURO</name>
<proteinExistence type="predicted"/>
<reference evidence="3" key="1">
    <citation type="submission" date="2017-02" db="EMBL/GenBank/DDBJ databases">
        <authorList>
            <person name="Tafer H."/>
            <person name="Lopandic K."/>
        </authorList>
    </citation>
    <scope>NUCLEOTIDE SEQUENCE [LARGE SCALE GENOMIC DNA]</scope>
    <source>
        <strain evidence="3">CBS 366.77</strain>
    </source>
</reference>
<dbReference type="OrthoDB" id="5339271at2759"/>
<dbReference type="InterPro" id="IPR041698">
    <property type="entry name" value="Methyltransf_25"/>
</dbReference>
<evidence type="ECO:0000313" key="3">
    <source>
        <dbReference type="Proteomes" id="UP000266188"/>
    </source>
</evidence>
<evidence type="ECO:0000259" key="1">
    <source>
        <dbReference type="Pfam" id="PF13649"/>
    </source>
</evidence>
<dbReference type="AlphaFoldDB" id="A0A3A2ZV59"/>
<keyword evidence="3" id="KW-1185">Reference proteome</keyword>
<dbReference type="EMBL" id="MVGC01000132">
    <property type="protein sequence ID" value="RJE23174.1"/>
    <property type="molecule type" value="Genomic_DNA"/>
</dbReference>
<accession>A0A3A2ZV59</accession>
<evidence type="ECO:0000313" key="2">
    <source>
        <dbReference type="EMBL" id="RJE23174.1"/>
    </source>
</evidence>
<organism evidence="2 3">
    <name type="scientific">Aspergillus sclerotialis</name>
    <dbReference type="NCBI Taxonomy" id="2070753"/>
    <lineage>
        <taxon>Eukaryota</taxon>
        <taxon>Fungi</taxon>
        <taxon>Dikarya</taxon>
        <taxon>Ascomycota</taxon>
        <taxon>Pezizomycotina</taxon>
        <taxon>Eurotiomycetes</taxon>
        <taxon>Eurotiomycetidae</taxon>
        <taxon>Eurotiales</taxon>
        <taxon>Aspergillaceae</taxon>
        <taxon>Aspergillus</taxon>
        <taxon>Aspergillus subgen. Polypaecilum</taxon>
    </lineage>
</organism>
<dbReference type="CDD" id="cd02440">
    <property type="entry name" value="AdoMet_MTases"/>
    <property type="match status" value="1"/>
</dbReference>
<sequence>MGDIDFFYDSPYRAELYDLQWNSPNLPDMDVYWKGFADLLAQHGKSIPQNRPFTLLDVGTGTGRILLGLLKKAAATSLDTSTAKFIGMDNAPPMLDLAVKNAAKEQIIPPVTWVVGSATALHELSPIRQQGITVDLLIFSFSSICHLRENGELKQFFESCTKVLTPGTGRAYISFVDGLLQRPGTDVASEFPPFGDPVEIRSLAYPGVWYREENDAGKFKGDILFMTNRMKVFKKLPEGGEEVLESHSGCHQLRRFSEAEVLEALESVGLRIVDTLRSDMMETYLVLQLPE</sequence>
<protein>
    <recommendedName>
        <fullName evidence="1">Methyltransferase domain-containing protein</fullName>
    </recommendedName>
</protein>
<comment type="caution">
    <text evidence="2">The sequence shown here is derived from an EMBL/GenBank/DDBJ whole genome shotgun (WGS) entry which is preliminary data.</text>
</comment>
<dbReference type="Gene3D" id="3.40.50.150">
    <property type="entry name" value="Vaccinia Virus protein VP39"/>
    <property type="match status" value="1"/>
</dbReference>
<dbReference type="Proteomes" id="UP000266188">
    <property type="component" value="Unassembled WGS sequence"/>
</dbReference>
<gene>
    <name evidence="2" type="ORF">PHISCL_04481</name>
</gene>
<dbReference type="InterPro" id="IPR029063">
    <property type="entry name" value="SAM-dependent_MTases_sf"/>
</dbReference>
<feature type="domain" description="Methyltransferase" evidence="1">
    <location>
        <begin position="56"/>
        <end position="167"/>
    </location>
</feature>
<dbReference type="Pfam" id="PF13649">
    <property type="entry name" value="Methyltransf_25"/>
    <property type="match status" value="1"/>
</dbReference>
<dbReference type="SUPFAM" id="SSF53335">
    <property type="entry name" value="S-adenosyl-L-methionine-dependent methyltransferases"/>
    <property type="match status" value="1"/>
</dbReference>